<proteinExistence type="inferred from homology"/>
<dbReference type="SMART" id="SM00507">
    <property type="entry name" value="HNHc"/>
    <property type="match status" value="1"/>
</dbReference>
<feature type="region of interest" description="Disordered" evidence="2">
    <location>
        <begin position="254"/>
        <end position="280"/>
    </location>
</feature>
<dbReference type="Pfam" id="PF01844">
    <property type="entry name" value="HNH"/>
    <property type="match status" value="1"/>
</dbReference>
<gene>
    <name evidence="4" type="ORF">GYA93_02630</name>
</gene>
<dbReference type="Gene3D" id="1.10.30.50">
    <property type="match status" value="1"/>
</dbReference>
<comment type="similarity">
    <text evidence="1">Belongs to the Rv1128c/1148c/1588c/1702c/1945/3466 family.</text>
</comment>
<feature type="compositionally biased region" description="Acidic residues" evidence="2">
    <location>
        <begin position="268"/>
        <end position="280"/>
    </location>
</feature>
<name>A0A7K3LK85_9ACTN</name>
<dbReference type="GO" id="GO:0008270">
    <property type="term" value="F:zinc ion binding"/>
    <property type="evidence" value="ECO:0007669"/>
    <property type="project" value="InterPro"/>
</dbReference>
<evidence type="ECO:0000259" key="3">
    <source>
        <dbReference type="SMART" id="SM00507"/>
    </source>
</evidence>
<dbReference type="GO" id="GO:0004519">
    <property type="term" value="F:endonuclease activity"/>
    <property type="evidence" value="ECO:0007669"/>
    <property type="project" value="InterPro"/>
</dbReference>
<dbReference type="RefSeq" id="WP_059037289.1">
    <property type="nucleotide sequence ID" value="NZ_JAADZU010000005.1"/>
</dbReference>
<dbReference type="Pfam" id="PF02720">
    <property type="entry name" value="DUF222"/>
    <property type="match status" value="1"/>
</dbReference>
<dbReference type="InterPro" id="IPR002711">
    <property type="entry name" value="HNH"/>
</dbReference>
<evidence type="ECO:0000313" key="5">
    <source>
        <dbReference type="Proteomes" id="UP000466307"/>
    </source>
</evidence>
<dbReference type="CDD" id="cd00085">
    <property type="entry name" value="HNHc"/>
    <property type="match status" value="1"/>
</dbReference>
<reference evidence="4 5" key="1">
    <citation type="submission" date="2020-01" db="EMBL/GenBank/DDBJ databases">
        <title>Investigation of new actinobacteria for the biodesulphurisation of diesel fuel.</title>
        <authorList>
            <person name="Athi Narayanan S.M."/>
        </authorList>
    </citation>
    <scope>NUCLEOTIDE SEQUENCE [LARGE SCALE GENOMIC DNA]</scope>
    <source>
        <strain evidence="4 5">213E</strain>
    </source>
</reference>
<keyword evidence="5" id="KW-1185">Reference proteome</keyword>
<comment type="caution">
    <text evidence="4">The sequence shown here is derived from an EMBL/GenBank/DDBJ whole genome shotgun (WGS) entry which is preliminary data.</text>
</comment>
<feature type="domain" description="HNH nuclease" evidence="3">
    <location>
        <begin position="428"/>
        <end position="485"/>
    </location>
</feature>
<dbReference type="Proteomes" id="UP000466307">
    <property type="component" value="Unassembled WGS sequence"/>
</dbReference>
<organism evidence="4 5">
    <name type="scientific">Gordonia desulfuricans</name>
    <dbReference type="NCBI Taxonomy" id="89051"/>
    <lineage>
        <taxon>Bacteria</taxon>
        <taxon>Bacillati</taxon>
        <taxon>Actinomycetota</taxon>
        <taxon>Actinomycetes</taxon>
        <taxon>Mycobacteriales</taxon>
        <taxon>Gordoniaceae</taxon>
        <taxon>Gordonia</taxon>
    </lineage>
</organism>
<evidence type="ECO:0000256" key="1">
    <source>
        <dbReference type="ARBA" id="ARBA00023450"/>
    </source>
</evidence>
<dbReference type="InterPro" id="IPR003615">
    <property type="entry name" value="HNH_nuc"/>
</dbReference>
<accession>A0A7K3LK85</accession>
<dbReference type="GO" id="GO:0003676">
    <property type="term" value="F:nucleic acid binding"/>
    <property type="evidence" value="ECO:0007669"/>
    <property type="project" value="InterPro"/>
</dbReference>
<evidence type="ECO:0000256" key="2">
    <source>
        <dbReference type="SAM" id="MobiDB-lite"/>
    </source>
</evidence>
<evidence type="ECO:0000313" key="4">
    <source>
        <dbReference type="EMBL" id="NDK88481.1"/>
    </source>
</evidence>
<dbReference type="InterPro" id="IPR003870">
    <property type="entry name" value="DUF222"/>
</dbReference>
<dbReference type="EMBL" id="JAADZU010000005">
    <property type="protein sequence ID" value="NDK88481.1"/>
    <property type="molecule type" value="Genomic_DNA"/>
</dbReference>
<protein>
    <submittedName>
        <fullName evidence="4">DUF222 domain-containing protein</fullName>
    </submittedName>
</protein>
<sequence>MFDYADPEGDLTRIAQADASGLVLAGQSAMRLERQAGARKILAATALARQTYAQVMELCDGLNVAELPQKAALREVALRFEVPVTTAGRWISLGGMLDGLPRVRSAFVEGVLSEHKARIVAEALVSLDDEADLAEAVEVALGLAATAITGSGLREELEKLLISLDPAGAAERRREFEKQQDVRIRKECHGQSTIDAMVPVRDAVVLEDRIAGLVSGLCPGDPRLPGQRRVAALTALVRGEGRLVCGCGDPGCPTTVRPDVGTDRDGDPDTGPDADTDTDADAVTDAGSVVASTELVVVPVRAVVEVVVDAPTLAGVVGEMVPFIPGYGVIDPDLARMIAADGTWQGLYREARLDRASGVVVAQGVRKGRTRRAGTVAPGHLVAAGRLVVRSRPPNVAEIEHLSPIDPCGHGGLVVPPPGALVYQPGEPLRREVVLTDRRCRAPYCDRVAEGCQLDHVVPFDHVDPRSGGWTIAENLIPLCVPCHQFKHVGIWVPTLYPGRIVVWRNVVTGEVLVTVP</sequence>
<dbReference type="AlphaFoldDB" id="A0A7K3LK85"/>